<evidence type="ECO:0000256" key="2">
    <source>
        <dbReference type="SAM" id="MobiDB-lite"/>
    </source>
</evidence>
<evidence type="ECO:0000313" key="4">
    <source>
        <dbReference type="EMBL" id="CCA14200.1"/>
    </source>
</evidence>
<keyword evidence="3" id="KW-0732">Signal</keyword>
<feature type="region of interest" description="Disordered" evidence="2">
    <location>
        <begin position="111"/>
        <end position="153"/>
    </location>
</feature>
<accession>F0VZH0</accession>
<feature type="signal peptide" evidence="3">
    <location>
        <begin position="1"/>
        <end position="27"/>
    </location>
</feature>
<feature type="coiled-coil region" evidence="1">
    <location>
        <begin position="44"/>
        <end position="71"/>
    </location>
</feature>
<organism evidence="4">
    <name type="scientific">Albugo laibachii Nc14</name>
    <dbReference type="NCBI Taxonomy" id="890382"/>
    <lineage>
        <taxon>Eukaryota</taxon>
        <taxon>Sar</taxon>
        <taxon>Stramenopiles</taxon>
        <taxon>Oomycota</taxon>
        <taxon>Peronosporomycetes</taxon>
        <taxon>Albuginales</taxon>
        <taxon>Albuginaceae</taxon>
        <taxon>Albugo</taxon>
    </lineage>
</organism>
<feature type="compositionally biased region" description="Basic and acidic residues" evidence="2">
    <location>
        <begin position="112"/>
        <end position="121"/>
    </location>
</feature>
<feature type="compositionally biased region" description="Low complexity" evidence="2">
    <location>
        <begin position="144"/>
        <end position="153"/>
    </location>
</feature>
<dbReference type="EMBL" id="FR824047">
    <property type="protein sequence ID" value="CCA14200.1"/>
    <property type="molecule type" value="Genomic_DNA"/>
</dbReference>
<keyword evidence="1" id="KW-0175">Coiled coil</keyword>
<gene>
    <name evidence="4" type="primary">AlNc14C2G308</name>
    <name evidence="4" type="ORF">ALNC14_003430</name>
</gene>
<dbReference type="HOGENOM" id="CLU_1009782_0_0_1"/>
<evidence type="ECO:0000256" key="1">
    <source>
        <dbReference type="SAM" id="Coils"/>
    </source>
</evidence>
<proteinExistence type="predicted"/>
<reference evidence="4" key="1">
    <citation type="journal article" date="2011" name="PLoS Biol.">
        <title>Gene gain and loss during evolution of obligate parasitism in the white rust pathogen of Arabidopsis thaliana.</title>
        <authorList>
            <person name="Kemen E."/>
            <person name="Gardiner A."/>
            <person name="Schultz-Larsen T."/>
            <person name="Kemen A.C."/>
            <person name="Balmuth A.L."/>
            <person name="Robert-Seilaniantz A."/>
            <person name="Bailey K."/>
            <person name="Holub E."/>
            <person name="Studholme D.J."/>
            <person name="Maclean D."/>
            <person name="Jones J.D."/>
        </authorList>
    </citation>
    <scope>NUCLEOTIDE SEQUENCE</scope>
</reference>
<name>F0VZH0_9STRA</name>
<reference evidence="4" key="2">
    <citation type="submission" date="2011-02" db="EMBL/GenBank/DDBJ databases">
        <authorList>
            <person name="MacLean D."/>
        </authorList>
    </citation>
    <scope>NUCLEOTIDE SEQUENCE</scope>
</reference>
<evidence type="ECO:0000256" key="3">
    <source>
        <dbReference type="SAM" id="SignalP"/>
    </source>
</evidence>
<sequence length="276" mass="31511">MIFIFIGNMATIAFMFLGMGKQHSALGMPQNLECPPQKDDIEYEEYLVQEVERLELQKENLLRMYEKYSSNKLWERSARDFITSEIARGNAELVEAISILKQYRIKSSKCRSQAEEKKSETSDEEYFSSFDHTTSTEDFDSDSARSSLSPSEEAELLAHSLELGDYNAVEPNTVVEVQPGTNLITPEEAELVSQAIQIDEQTAEEPRKMNNKWLRSQRMPVSTDFMVEPYAYASTSSRRAPTYQAPIKSKSKTWNTIVNALPFKSLGQSSWFSPKH</sequence>
<dbReference type="AlphaFoldDB" id="F0VZH0"/>
<protein>
    <submittedName>
        <fullName evidence="4">AlNc14C2G308 protein</fullName>
    </submittedName>
</protein>
<feature type="chain" id="PRO_5003263239" evidence="3">
    <location>
        <begin position="28"/>
        <end position="276"/>
    </location>
</feature>